<dbReference type="EMBL" id="CADEAL010000358">
    <property type="protein sequence ID" value="CAB1419024.1"/>
    <property type="molecule type" value="Genomic_DNA"/>
</dbReference>
<evidence type="ECO:0000256" key="1">
    <source>
        <dbReference type="SAM" id="MobiDB-lite"/>
    </source>
</evidence>
<keyword evidence="3" id="KW-1185">Reference proteome</keyword>
<proteinExistence type="predicted"/>
<feature type="region of interest" description="Disordered" evidence="1">
    <location>
        <begin position="225"/>
        <end position="245"/>
    </location>
</feature>
<evidence type="ECO:0000313" key="2">
    <source>
        <dbReference type="EMBL" id="CAB1419024.1"/>
    </source>
</evidence>
<dbReference type="Proteomes" id="UP001153269">
    <property type="component" value="Unassembled WGS sequence"/>
</dbReference>
<dbReference type="AlphaFoldDB" id="A0A9N7TVS1"/>
<evidence type="ECO:0000313" key="3">
    <source>
        <dbReference type="Proteomes" id="UP001153269"/>
    </source>
</evidence>
<feature type="region of interest" description="Disordered" evidence="1">
    <location>
        <begin position="27"/>
        <end position="47"/>
    </location>
</feature>
<gene>
    <name evidence="2" type="ORF">PLEPLA_LOCUS6852</name>
</gene>
<protein>
    <submittedName>
        <fullName evidence="2">Uncharacterized protein</fullName>
    </submittedName>
</protein>
<organism evidence="2 3">
    <name type="scientific">Pleuronectes platessa</name>
    <name type="common">European plaice</name>
    <dbReference type="NCBI Taxonomy" id="8262"/>
    <lineage>
        <taxon>Eukaryota</taxon>
        <taxon>Metazoa</taxon>
        <taxon>Chordata</taxon>
        <taxon>Craniata</taxon>
        <taxon>Vertebrata</taxon>
        <taxon>Euteleostomi</taxon>
        <taxon>Actinopterygii</taxon>
        <taxon>Neopterygii</taxon>
        <taxon>Teleostei</taxon>
        <taxon>Neoteleostei</taxon>
        <taxon>Acanthomorphata</taxon>
        <taxon>Carangaria</taxon>
        <taxon>Pleuronectiformes</taxon>
        <taxon>Pleuronectoidei</taxon>
        <taxon>Pleuronectidae</taxon>
        <taxon>Pleuronectes</taxon>
    </lineage>
</organism>
<reference evidence="2" key="1">
    <citation type="submission" date="2020-03" db="EMBL/GenBank/DDBJ databases">
        <authorList>
            <person name="Weist P."/>
        </authorList>
    </citation>
    <scope>NUCLEOTIDE SEQUENCE</scope>
</reference>
<accession>A0A9N7TVS1</accession>
<comment type="caution">
    <text evidence="2">The sequence shown here is derived from an EMBL/GenBank/DDBJ whole genome shotgun (WGS) entry which is preliminary data.</text>
</comment>
<name>A0A9N7TVS1_PLEPL</name>
<sequence>MSNFKVHLPGKQKGVLLIRAAESYEKINDRPKPSGSPSHSTASAGAVTGPPNLPLLLGKSMCETPASHAGVCLGERLGVNLVGEAQPFTQGSGQHPRGLYHSSISFHYPEHTGAVLEQGNETTCQGGRTKREHVEQRIRLGGEVWGCGEREIKAKGAPHPAHCTTANGKPRWLADRERACVAHERLNERVWRQSLISHSHPVLGLRAFASVSFLQLLWFLTQSKHRQGPGAPATHRANLQPPLGL</sequence>